<accession>A0A1E2RWF9</accession>
<dbReference type="OrthoDB" id="5521380at2"/>
<dbReference type="InterPro" id="IPR027395">
    <property type="entry name" value="WH_DNA-bd_dom"/>
</dbReference>
<dbReference type="RefSeq" id="WP_069095785.1">
    <property type="nucleotide sequence ID" value="NZ_MASI01000007.1"/>
</dbReference>
<dbReference type="SUPFAM" id="SSF46785">
    <property type="entry name" value="Winged helix' DNA-binding domain"/>
    <property type="match status" value="1"/>
</dbReference>
<dbReference type="Proteomes" id="UP000095087">
    <property type="component" value="Unassembled WGS sequence"/>
</dbReference>
<dbReference type="CDD" id="cd00090">
    <property type="entry name" value="HTH_ARSR"/>
    <property type="match status" value="1"/>
</dbReference>
<dbReference type="AlphaFoldDB" id="A0A1E2RWF9"/>
<dbReference type="InterPro" id="IPR001845">
    <property type="entry name" value="HTH_ArsR_DNA-bd_dom"/>
</dbReference>
<evidence type="ECO:0000313" key="2">
    <source>
        <dbReference type="EMBL" id="ODA66492.1"/>
    </source>
</evidence>
<evidence type="ECO:0000313" key="3">
    <source>
        <dbReference type="Proteomes" id="UP000095087"/>
    </source>
</evidence>
<organism evidence="2 3">
    <name type="scientific">Methyloligella halotolerans</name>
    <dbReference type="NCBI Taxonomy" id="1177755"/>
    <lineage>
        <taxon>Bacteria</taxon>
        <taxon>Pseudomonadati</taxon>
        <taxon>Pseudomonadota</taxon>
        <taxon>Alphaproteobacteria</taxon>
        <taxon>Hyphomicrobiales</taxon>
        <taxon>Hyphomicrobiaceae</taxon>
        <taxon>Methyloligella</taxon>
    </lineage>
</organism>
<dbReference type="PANTHER" id="PTHR37318">
    <property type="entry name" value="BSL7504 PROTEIN"/>
    <property type="match status" value="1"/>
</dbReference>
<feature type="domain" description="HTH arsR-type" evidence="1">
    <location>
        <begin position="13"/>
        <end position="107"/>
    </location>
</feature>
<comment type="caution">
    <text evidence="2">The sequence shown here is derived from an EMBL/GenBank/DDBJ whole genome shotgun (WGS) entry which is preliminary data.</text>
</comment>
<dbReference type="Pfam" id="PF13601">
    <property type="entry name" value="HTH_34"/>
    <property type="match status" value="1"/>
</dbReference>
<keyword evidence="3" id="KW-1185">Reference proteome</keyword>
<dbReference type="InterPro" id="IPR011991">
    <property type="entry name" value="ArsR-like_HTH"/>
</dbReference>
<dbReference type="Gene3D" id="1.10.10.10">
    <property type="entry name" value="Winged helix-like DNA-binding domain superfamily/Winged helix DNA-binding domain"/>
    <property type="match status" value="1"/>
</dbReference>
<dbReference type="EMBL" id="MASI01000007">
    <property type="protein sequence ID" value="ODA66492.1"/>
    <property type="molecule type" value="Genomic_DNA"/>
</dbReference>
<protein>
    <submittedName>
        <fullName evidence="2">Helix-turn-helix domain protein</fullName>
    </submittedName>
</protein>
<sequence>MSRERSAPYAYDGLDRVIHEKARLGILTSLIGHPKGLSFADLKRLCGLTDGNLSRHLQVLEETGLVRIDKRFEGKRPLTTCRLTPAGRERFLDYVAELERVVRDAADVSARVGSEPMLKPRGA</sequence>
<dbReference type="PATRIC" id="fig|1177755.3.peg.2637"/>
<proteinExistence type="predicted"/>
<dbReference type="InterPro" id="IPR036390">
    <property type="entry name" value="WH_DNA-bd_sf"/>
</dbReference>
<dbReference type="InterPro" id="IPR036388">
    <property type="entry name" value="WH-like_DNA-bd_sf"/>
</dbReference>
<evidence type="ECO:0000259" key="1">
    <source>
        <dbReference type="SMART" id="SM00418"/>
    </source>
</evidence>
<reference evidence="2 3" key="1">
    <citation type="submission" date="2016-07" db="EMBL/GenBank/DDBJ databases">
        <title>Draft genome sequence of Methyloligella halotolerans C2T (VKM B-2706T=CCUG 61687T=DSM 25045T), a halotolerant polyhydroxybutyrate accumulating methylotroph.</title>
        <authorList>
            <person name="Vasilenko O.V."/>
            <person name="Doronina N.V."/>
            <person name="Poroshina M.N."/>
            <person name="Tarlachkov S.V."/>
            <person name="Trotsenko Y.A."/>
        </authorList>
    </citation>
    <scope>NUCLEOTIDE SEQUENCE [LARGE SCALE GENOMIC DNA]</scope>
    <source>
        <strain evidence="2 3">VKM B-2706</strain>
    </source>
</reference>
<dbReference type="GO" id="GO:0003700">
    <property type="term" value="F:DNA-binding transcription factor activity"/>
    <property type="evidence" value="ECO:0007669"/>
    <property type="project" value="InterPro"/>
</dbReference>
<gene>
    <name evidence="2" type="ORF">A7A08_02615</name>
</gene>
<dbReference type="PANTHER" id="PTHR37318:SF1">
    <property type="entry name" value="BSL7504 PROTEIN"/>
    <property type="match status" value="1"/>
</dbReference>
<dbReference type="SMART" id="SM00418">
    <property type="entry name" value="HTH_ARSR"/>
    <property type="match status" value="1"/>
</dbReference>
<name>A0A1E2RWF9_9HYPH</name>
<dbReference type="STRING" id="1177755.A7A08_02615"/>